<evidence type="ECO:0000256" key="4">
    <source>
        <dbReference type="PIRSR" id="PIRSR015582-2"/>
    </source>
</evidence>
<feature type="binding site" evidence="4">
    <location>
        <position position="203"/>
    </location>
    <ligand>
        <name>Mg(2+)</name>
        <dbReference type="ChEBI" id="CHEBI:18420"/>
    </ligand>
</feature>
<dbReference type="PIRSF" id="PIRSF015582">
    <property type="entry name" value="Cit_lyase_B"/>
    <property type="match status" value="1"/>
</dbReference>
<dbReference type="Gene3D" id="3.20.20.60">
    <property type="entry name" value="Phosphoenolpyruvate-binding domains"/>
    <property type="match status" value="1"/>
</dbReference>
<evidence type="ECO:0000256" key="1">
    <source>
        <dbReference type="ARBA" id="ARBA00001946"/>
    </source>
</evidence>
<keyword evidence="3 4" id="KW-0460">Magnesium</keyword>
<comment type="caution">
    <text evidence="5">The sequence shown here is derived from an EMBL/GenBank/DDBJ whole genome shotgun (WGS) entry which is preliminary data.</text>
</comment>
<dbReference type="InterPro" id="IPR040442">
    <property type="entry name" value="Pyrv_kinase-like_dom_sf"/>
</dbReference>
<dbReference type="EMBL" id="PIPL01000001">
    <property type="protein sequence ID" value="RUO26276.1"/>
    <property type="molecule type" value="Genomic_DNA"/>
</dbReference>
<dbReference type="OrthoDB" id="348111at2"/>
<dbReference type="PANTHER" id="PTHR32308:SF10">
    <property type="entry name" value="CITRATE LYASE SUBUNIT BETA"/>
    <property type="match status" value="1"/>
</dbReference>
<dbReference type="GO" id="GO:0003824">
    <property type="term" value="F:catalytic activity"/>
    <property type="evidence" value="ECO:0007669"/>
    <property type="project" value="InterPro"/>
</dbReference>
<evidence type="ECO:0000256" key="2">
    <source>
        <dbReference type="ARBA" id="ARBA00022723"/>
    </source>
</evidence>
<dbReference type="SUPFAM" id="SSF51621">
    <property type="entry name" value="Phosphoenolpyruvate/pyruvate domain"/>
    <property type="match status" value="1"/>
</dbReference>
<name>A0A432W8I3_9GAMM</name>
<evidence type="ECO:0000256" key="3">
    <source>
        <dbReference type="ARBA" id="ARBA00022842"/>
    </source>
</evidence>
<accession>A0A432W8I3</accession>
<comment type="cofactor">
    <cofactor evidence="1">
        <name>Mg(2+)</name>
        <dbReference type="ChEBI" id="CHEBI:18420"/>
    </cofactor>
</comment>
<protein>
    <submittedName>
        <fullName evidence="5">ATP/GTP-binding protein</fullName>
    </submittedName>
</protein>
<dbReference type="GO" id="GO:0006107">
    <property type="term" value="P:oxaloacetate metabolic process"/>
    <property type="evidence" value="ECO:0007669"/>
    <property type="project" value="TreeGrafter"/>
</dbReference>
<dbReference type="GO" id="GO:0000287">
    <property type="term" value="F:magnesium ion binding"/>
    <property type="evidence" value="ECO:0007669"/>
    <property type="project" value="TreeGrafter"/>
</dbReference>
<dbReference type="InterPro" id="IPR011206">
    <property type="entry name" value="Citrate_lyase_beta/mcl1/mcl2"/>
</dbReference>
<reference evidence="5 6" key="1">
    <citation type="journal article" date="2011" name="Front. Microbiol.">
        <title>Genomic signatures of strain selection and enhancement in Bacillus atrophaeus var. globigii, a historical biowarfare simulant.</title>
        <authorList>
            <person name="Gibbons H.S."/>
            <person name="Broomall S.M."/>
            <person name="McNew L.A."/>
            <person name="Daligault H."/>
            <person name="Chapman C."/>
            <person name="Bruce D."/>
            <person name="Karavis M."/>
            <person name="Krepps M."/>
            <person name="McGregor P.A."/>
            <person name="Hong C."/>
            <person name="Park K.H."/>
            <person name="Akmal A."/>
            <person name="Feldman A."/>
            <person name="Lin J.S."/>
            <person name="Chang W.E."/>
            <person name="Higgs B.W."/>
            <person name="Demirev P."/>
            <person name="Lindquist J."/>
            <person name="Liem A."/>
            <person name="Fochler E."/>
            <person name="Read T.D."/>
            <person name="Tapia R."/>
            <person name="Johnson S."/>
            <person name="Bishop-Lilly K.A."/>
            <person name="Detter C."/>
            <person name="Han C."/>
            <person name="Sozhamannan S."/>
            <person name="Rosenzweig C.N."/>
            <person name="Skowronski E.W."/>
        </authorList>
    </citation>
    <scope>NUCLEOTIDE SEQUENCE [LARGE SCALE GENOMIC DNA]</scope>
    <source>
        <strain evidence="5 6">MLST1</strain>
    </source>
</reference>
<dbReference type="InterPro" id="IPR039480">
    <property type="entry name" value="C-C_Bond_Lyase-like"/>
</dbReference>
<proteinExistence type="predicted"/>
<keyword evidence="2 4" id="KW-0479">Metal-binding</keyword>
<evidence type="ECO:0000313" key="6">
    <source>
        <dbReference type="Proteomes" id="UP000288293"/>
    </source>
</evidence>
<keyword evidence="6" id="KW-1185">Reference proteome</keyword>
<sequence>MKHNTHNSAYTFEKEPLEFNKLSDKDLLQFCLGGTLYMPATKSVVDKILDRSFIHLKSMVMCFEDAIKFEELGQAEKNALEHLDRIAEAMDSGALDINDVPLIFMRVRNTEQFKSFAERLNTNQAKALTGFVFPKFYSNNAHIYLQELSELNHKLGTSLYGMPILEGKTIAYSESRVGELTQLKSILDQHKDLILNVRVGGTDFSSLFGVRRGINSSIYDIMPVRDALSDILNFFNRAEDGYTVSAPVWEYFLAYKKDDIHEYLNDNIHRSLLNKEPILNEAIDGLLREVILDKANGMVGKTVIHPSHLKYVNAMQAVTLEEYQDAMQILDARGGVVKSESANKMNEIAPHTNWARRIEQRAMGFGVIGSESDYMQLFLGED</sequence>
<dbReference type="AlphaFoldDB" id="A0A432W8I3"/>
<gene>
    <name evidence="5" type="ORF">CWE09_06055</name>
</gene>
<dbReference type="Pfam" id="PF15617">
    <property type="entry name" value="C-C_Bond_Lyase"/>
    <property type="match status" value="1"/>
</dbReference>
<dbReference type="PANTHER" id="PTHR32308">
    <property type="entry name" value="LYASE BETA SUBUNIT, PUTATIVE (AFU_ORTHOLOGUE AFUA_4G13030)-RELATED"/>
    <property type="match status" value="1"/>
</dbReference>
<dbReference type="Proteomes" id="UP000288293">
    <property type="component" value="Unassembled WGS sequence"/>
</dbReference>
<evidence type="ECO:0000313" key="5">
    <source>
        <dbReference type="EMBL" id="RUO26276.1"/>
    </source>
</evidence>
<organism evidence="5 6">
    <name type="scientific">Aliidiomarina minuta</name>
    <dbReference type="NCBI Taxonomy" id="880057"/>
    <lineage>
        <taxon>Bacteria</taxon>
        <taxon>Pseudomonadati</taxon>
        <taxon>Pseudomonadota</taxon>
        <taxon>Gammaproteobacteria</taxon>
        <taxon>Alteromonadales</taxon>
        <taxon>Idiomarinaceae</taxon>
        <taxon>Aliidiomarina</taxon>
    </lineage>
</organism>
<dbReference type="InterPro" id="IPR015813">
    <property type="entry name" value="Pyrv/PenolPyrv_kinase-like_dom"/>
</dbReference>
<dbReference type="RefSeq" id="WP_126803088.1">
    <property type="nucleotide sequence ID" value="NZ_PIPL01000001.1"/>
</dbReference>